<evidence type="ECO:0000256" key="6">
    <source>
        <dbReference type="ARBA" id="ARBA00022857"/>
    </source>
</evidence>
<dbReference type="InterPro" id="IPR001433">
    <property type="entry name" value="OxRdtase_FAD/NAD-bd"/>
</dbReference>
<dbReference type="InterPro" id="IPR012292">
    <property type="entry name" value="Globin/Proto"/>
</dbReference>
<dbReference type="InterPro" id="IPR050415">
    <property type="entry name" value="MRET"/>
</dbReference>
<comment type="cofactor">
    <cofactor evidence="1">
        <name>heme b</name>
        <dbReference type="ChEBI" id="CHEBI:60344"/>
    </cofactor>
</comment>
<dbReference type="RefSeq" id="WP_229927396.1">
    <property type="nucleotide sequence ID" value="NZ_BNBO01000011.1"/>
</dbReference>
<dbReference type="PROSITE" id="PS51384">
    <property type="entry name" value="FAD_FR"/>
    <property type="match status" value="1"/>
</dbReference>
<comment type="caution">
    <text evidence="14">The sequence shown here is derived from an EMBL/GenBank/DDBJ whole genome shotgun (WGS) entry which is preliminary data.</text>
</comment>
<dbReference type="Pfam" id="PF00042">
    <property type="entry name" value="Globin"/>
    <property type="match status" value="1"/>
</dbReference>
<comment type="cofactor">
    <cofactor evidence="2">
        <name>FAD</name>
        <dbReference type="ChEBI" id="CHEBI:57692"/>
    </cofactor>
</comment>
<keyword evidence="6" id="KW-0521">NADP</keyword>
<evidence type="ECO:0000256" key="10">
    <source>
        <dbReference type="ARBA" id="ARBA00049433"/>
    </source>
</evidence>
<evidence type="ECO:0000256" key="9">
    <source>
        <dbReference type="ARBA" id="ARBA00048649"/>
    </source>
</evidence>
<evidence type="ECO:0000256" key="4">
    <source>
        <dbReference type="ARBA" id="ARBA00012229"/>
    </source>
</evidence>
<dbReference type="SUPFAM" id="SSF46458">
    <property type="entry name" value="Globin-like"/>
    <property type="match status" value="1"/>
</dbReference>
<dbReference type="GO" id="GO:0019825">
    <property type="term" value="F:oxygen binding"/>
    <property type="evidence" value="ECO:0007669"/>
    <property type="project" value="InterPro"/>
</dbReference>
<dbReference type="Pfam" id="PF00970">
    <property type="entry name" value="FAD_binding_6"/>
    <property type="match status" value="1"/>
</dbReference>
<dbReference type="InterPro" id="IPR008333">
    <property type="entry name" value="Cbr1-like_FAD-bd_dom"/>
</dbReference>
<reference evidence="14" key="1">
    <citation type="journal article" date="2014" name="Int. J. Syst. Evol. Microbiol.">
        <title>Complete genome sequence of Corynebacterium casei LMG S-19264T (=DSM 44701T), isolated from a smear-ripened cheese.</title>
        <authorList>
            <consortium name="US DOE Joint Genome Institute (JGI-PGF)"/>
            <person name="Walter F."/>
            <person name="Albersmeier A."/>
            <person name="Kalinowski J."/>
            <person name="Ruckert C."/>
        </authorList>
    </citation>
    <scope>NUCLEOTIDE SEQUENCE</scope>
    <source>
        <strain evidence="14">JCM 4646</strain>
    </source>
</reference>
<evidence type="ECO:0000256" key="2">
    <source>
        <dbReference type="ARBA" id="ARBA00001974"/>
    </source>
</evidence>
<name>A0A919FN76_9ACTN</name>
<feature type="domain" description="Globin" evidence="12">
    <location>
        <begin position="1"/>
        <end position="133"/>
    </location>
</feature>
<evidence type="ECO:0000256" key="7">
    <source>
        <dbReference type="ARBA" id="ARBA00023014"/>
    </source>
</evidence>
<dbReference type="AlphaFoldDB" id="A0A919FN76"/>
<keyword evidence="8" id="KW-0520">NAD</keyword>
<comment type="similarity">
    <text evidence="11">Belongs to the globin family.</text>
</comment>
<dbReference type="PROSITE" id="PS01033">
    <property type="entry name" value="GLOBIN"/>
    <property type="match status" value="1"/>
</dbReference>
<organism evidence="14 15">
    <name type="scientific">Kitasatospora indigofera</name>
    <dbReference type="NCBI Taxonomy" id="67307"/>
    <lineage>
        <taxon>Bacteria</taxon>
        <taxon>Bacillati</taxon>
        <taxon>Actinomycetota</taxon>
        <taxon>Actinomycetes</taxon>
        <taxon>Kitasatosporales</taxon>
        <taxon>Streptomycetaceae</taxon>
        <taxon>Kitasatospora</taxon>
    </lineage>
</organism>
<evidence type="ECO:0000256" key="5">
    <source>
        <dbReference type="ARBA" id="ARBA00022714"/>
    </source>
</evidence>
<keyword evidence="11" id="KW-0813">Transport</keyword>
<dbReference type="CDD" id="cd19753">
    <property type="entry name" value="Mb-like_oxidoreductase"/>
    <property type="match status" value="1"/>
</dbReference>
<dbReference type="PANTHER" id="PTHR47354">
    <property type="entry name" value="NADH OXIDOREDUCTASE HCR"/>
    <property type="match status" value="1"/>
</dbReference>
<dbReference type="InterPro" id="IPR039261">
    <property type="entry name" value="FNR_nucleotide-bd"/>
</dbReference>
<dbReference type="InterPro" id="IPR009050">
    <property type="entry name" value="Globin-like_sf"/>
</dbReference>
<comment type="catalytic activity">
    <reaction evidence="9">
        <text>2 nitric oxide + NADH + 2 O2 = 2 nitrate + NAD(+) + H(+)</text>
        <dbReference type="Rhea" id="RHEA:19469"/>
        <dbReference type="ChEBI" id="CHEBI:15378"/>
        <dbReference type="ChEBI" id="CHEBI:15379"/>
        <dbReference type="ChEBI" id="CHEBI:16480"/>
        <dbReference type="ChEBI" id="CHEBI:17632"/>
        <dbReference type="ChEBI" id="CHEBI:57540"/>
        <dbReference type="ChEBI" id="CHEBI:57945"/>
        <dbReference type="EC" id="1.14.12.17"/>
    </reaction>
</comment>
<keyword evidence="15" id="KW-1185">Reference proteome</keyword>
<keyword evidence="11" id="KW-0479">Metal-binding</keyword>
<keyword evidence="11" id="KW-0561">Oxygen transport</keyword>
<dbReference type="InterPro" id="IPR000971">
    <property type="entry name" value="Globin"/>
</dbReference>
<dbReference type="Gene3D" id="2.40.30.10">
    <property type="entry name" value="Translation factors"/>
    <property type="match status" value="1"/>
</dbReference>
<dbReference type="GO" id="GO:0020037">
    <property type="term" value="F:heme binding"/>
    <property type="evidence" value="ECO:0007669"/>
    <property type="project" value="InterPro"/>
</dbReference>
<dbReference type="GO" id="GO:0008941">
    <property type="term" value="F:nitric oxide dioxygenase NAD(P)H activity"/>
    <property type="evidence" value="ECO:0007669"/>
    <property type="project" value="UniProtKB-EC"/>
</dbReference>
<evidence type="ECO:0000256" key="1">
    <source>
        <dbReference type="ARBA" id="ARBA00001970"/>
    </source>
</evidence>
<evidence type="ECO:0000259" key="13">
    <source>
        <dbReference type="PROSITE" id="PS51384"/>
    </source>
</evidence>
<keyword evidence="11" id="KW-0349">Heme</keyword>
<evidence type="ECO:0000313" key="15">
    <source>
        <dbReference type="Proteomes" id="UP000617734"/>
    </source>
</evidence>
<protein>
    <recommendedName>
        <fullName evidence="4">nitric oxide dioxygenase</fullName>
        <ecNumber evidence="4">1.14.12.17</ecNumber>
    </recommendedName>
</protein>
<dbReference type="SUPFAM" id="SSF63380">
    <property type="entry name" value="Riboflavin synthase domain-like"/>
    <property type="match status" value="1"/>
</dbReference>
<dbReference type="EMBL" id="BNBO01000011">
    <property type="protein sequence ID" value="GHH68879.1"/>
    <property type="molecule type" value="Genomic_DNA"/>
</dbReference>
<dbReference type="PRINTS" id="PR00410">
    <property type="entry name" value="PHEHYDRXLASE"/>
</dbReference>
<keyword evidence="11" id="KW-0408">Iron</keyword>
<accession>A0A919FN76</accession>
<evidence type="ECO:0000256" key="11">
    <source>
        <dbReference type="RuleBase" id="RU000356"/>
    </source>
</evidence>
<keyword evidence="5" id="KW-0001">2Fe-2S</keyword>
<dbReference type="Gene3D" id="1.10.490.10">
    <property type="entry name" value="Globins"/>
    <property type="match status" value="1"/>
</dbReference>
<feature type="domain" description="FAD-binding FR-type" evidence="13">
    <location>
        <begin position="140"/>
        <end position="240"/>
    </location>
</feature>
<gene>
    <name evidence="14" type="ORF">GCM10018781_26640</name>
</gene>
<dbReference type="InterPro" id="IPR017938">
    <property type="entry name" value="Riboflavin_synthase-like_b-brl"/>
</dbReference>
<evidence type="ECO:0000256" key="8">
    <source>
        <dbReference type="ARBA" id="ARBA00023027"/>
    </source>
</evidence>
<evidence type="ECO:0000313" key="14">
    <source>
        <dbReference type="EMBL" id="GHH68879.1"/>
    </source>
</evidence>
<evidence type="ECO:0000256" key="3">
    <source>
        <dbReference type="ARBA" id="ARBA00006401"/>
    </source>
</evidence>
<dbReference type="SUPFAM" id="SSF52343">
    <property type="entry name" value="Ferredoxin reductase-like, C-terminal NADP-linked domain"/>
    <property type="match status" value="1"/>
</dbReference>
<dbReference type="EC" id="1.14.12.17" evidence="4"/>
<dbReference type="GeneID" id="95353122"/>
<proteinExistence type="inferred from homology"/>
<sequence length="409" mass="45283">MPFDPAVIRASFAVVERRADHMAKYFYAHLFAHHPGVRDFFPEQMAEQRDRLFAALTQLVLRLENPGQLTGYLRALGRDHRKFQAAPEHYPAVGASLIAALRHFSGHSWTLEIEKAWTEAFTVIAQVMTEAAAEDEPESPAWWEAEVTNRRRGAPDVVVLTLAPDRPYPFTAGQYLSLCSPRVPRVWRPYSIANAPRPDGSLDVHVRRVRGGLLSTALVEDVMPGDRLRLGPAIGDACLVPGSRRPLLAVAGGTGWGQIKALLEDLLAAPDPRRVMVYLAARSDADQYDLAAVEQLVDRYSRLDVLLAAPADGADRTSANGLLTDGLRAHGDWEGWDVHLSGPPGLAPEITELLLGLGAEPERIRHDPVPETLNRTRPLTSSDWFLDRRDVAWINRTELGRTEPPAPEE</sequence>
<dbReference type="PANTHER" id="PTHR47354:SF5">
    <property type="entry name" value="PROTEIN RFBI"/>
    <property type="match status" value="1"/>
</dbReference>
<evidence type="ECO:0000259" key="12">
    <source>
        <dbReference type="PROSITE" id="PS01033"/>
    </source>
</evidence>
<dbReference type="Gene3D" id="3.40.50.80">
    <property type="entry name" value="Nucleotide-binding domain of ferredoxin-NADP reductase (FNR) module"/>
    <property type="match status" value="1"/>
</dbReference>
<reference evidence="14" key="2">
    <citation type="submission" date="2020-09" db="EMBL/GenBank/DDBJ databases">
        <authorList>
            <person name="Sun Q."/>
            <person name="Ohkuma M."/>
        </authorList>
    </citation>
    <scope>NUCLEOTIDE SEQUENCE</scope>
    <source>
        <strain evidence="14">JCM 4646</strain>
    </source>
</reference>
<comment type="similarity">
    <text evidence="3">In the C-terminal section; belongs to the flavoprotein pyridine nucleotide cytochrome reductase family.</text>
</comment>
<keyword evidence="7" id="KW-0411">Iron-sulfur</keyword>
<dbReference type="Proteomes" id="UP000617734">
    <property type="component" value="Unassembled WGS sequence"/>
</dbReference>
<dbReference type="GO" id="GO:0051537">
    <property type="term" value="F:2 iron, 2 sulfur cluster binding"/>
    <property type="evidence" value="ECO:0007669"/>
    <property type="project" value="UniProtKB-KW"/>
</dbReference>
<dbReference type="GO" id="GO:0005344">
    <property type="term" value="F:oxygen carrier activity"/>
    <property type="evidence" value="ECO:0007669"/>
    <property type="project" value="UniProtKB-KW"/>
</dbReference>
<dbReference type="Pfam" id="PF00175">
    <property type="entry name" value="NAD_binding_1"/>
    <property type="match status" value="1"/>
</dbReference>
<dbReference type="InterPro" id="IPR017927">
    <property type="entry name" value="FAD-bd_FR_type"/>
</dbReference>
<comment type="catalytic activity">
    <reaction evidence="10">
        <text>2 nitric oxide + NADPH + 2 O2 = 2 nitrate + NADP(+) + H(+)</text>
        <dbReference type="Rhea" id="RHEA:19465"/>
        <dbReference type="ChEBI" id="CHEBI:15378"/>
        <dbReference type="ChEBI" id="CHEBI:15379"/>
        <dbReference type="ChEBI" id="CHEBI:16480"/>
        <dbReference type="ChEBI" id="CHEBI:17632"/>
        <dbReference type="ChEBI" id="CHEBI:57783"/>
        <dbReference type="ChEBI" id="CHEBI:58349"/>
        <dbReference type="EC" id="1.14.12.17"/>
    </reaction>
</comment>